<protein>
    <submittedName>
        <fullName evidence="2">Uncharacterized protein</fullName>
    </submittedName>
</protein>
<keyword evidence="1" id="KW-1133">Transmembrane helix</keyword>
<organism evidence="2 3">
    <name type="scientific">Halorubrum ezzemoulense</name>
    <name type="common">Halorubrum chaoviator</name>
    <dbReference type="NCBI Taxonomy" id="337243"/>
    <lineage>
        <taxon>Archaea</taxon>
        <taxon>Methanobacteriati</taxon>
        <taxon>Methanobacteriota</taxon>
        <taxon>Stenosarchaea group</taxon>
        <taxon>Halobacteria</taxon>
        <taxon>Halobacteriales</taxon>
        <taxon>Haloferacaceae</taxon>
        <taxon>Halorubrum</taxon>
    </lineage>
</organism>
<gene>
    <name evidence="2" type="ORF">SAMN06266787_10745</name>
</gene>
<keyword evidence="1" id="KW-0472">Membrane</keyword>
<sequence>MTTRGEFSLIIATVAVTGANAGTFDPALAGTINAFAVGYVLVMAVLGTTLMSYSAPFESIATAWLDRGGADGSGASG</sequence>
<dbReference type="EMBL" id="FZNK01000007">
    <property type="protein sequence ID" value="SNR63384.1"/>
    <property type="molecule type" value="Genomic_DNA"/>
</dbReference>
<evidence type="ECO:0000256" key="1">
    <source>
        <dbReference type="SAM" id="Phobius"/>
    </source>
</evidence>
<evidence type="ECO:0000313" key="2">
    <source>
        <dbReference type="EMBL" id="SNR63384.1"/>
    </source>
</evidence>
<accession>A0A238XYG3</accession>
<dbReference type="Proteomes" id="UP000198297">
    <property type="component" value="Unassembled WGS sequence"/>
</dbReference>
<evidence type="ECO:0000313" key="3">
    <source>
        <dbReference type="Proteomes" id="UP000198297"/>
    </source>
</evidence>
<dbReference type="AlphaFoldDB" id="A0A238XYG3"/>
<feature type="transmembrane region" description="Helical" evidence="1">
    <location>
        <begin position="31"/>
        <end position="53"/>
    </location>
</feature>
<name>A0A238XYG3_HALEZ</name>
<proteinExistence type="predicted"/>
<keyword evidence="1" id="KW-0812">Transmembrane</keyword>
<reference evidence="2 3" key="1">
    <citation type="submission" date="2017-06" db="EMBL/GenBank/DDBJ databases">
        <authorList>
            <person name="Kim H.J."/>
            <person name="Triplett B.A."/>
        </authorList>
    </citation>
    <scope>NUCLEOTIDE SEQUENCE [LARGE SCALE GENOMIC DNA]</scope>
    <source>
        <strain evidence="2 3">DSM 19316</strain>
    </source>
</reference>